<name>A0A9E4ZEV2_9EURY</name>
<dbReference type="InterPro" id="IPR011050">
    <property type="entry name" value="Pectin_lyase_fold/virulence"/>
</dbReference>
<dbReference type="SUPFAM" id="SSF51126">
    <property type="entry name" value="Pectin lyase-like"/>
    <property type="match status" value="1"/>
</dbReference>
<dbReference type="Proteomes" id="UP001056766">
    <property type="component" value="Unassembled WGS sequence"/>
</dbReference>
<proteinExistence type="predicted"/>
<dbReference type="AlphaFoldDB" id="A0A9E4ZEV2"/>
<evidence type="ECO:0000259" key="4">
    <source>
        <dbReference type="Pfam" id="PF05048"/>
    </source>
</evidence>
<sequence length="225" mass="24553">MSVIVTKVNSATIEVGPGKEYSCIQDAVNNANEGDKIIVHNGIYEENVIVNKQLTLQGVGSPVIDAKGFGNPINLYAGNSVVDGFVLCNGRSGLYMVSKDNVIKNNTIKENQYGIYLFKSGGNVIEQNLIDGYLRDGLYLLTKSNNNVISGNMINDNNGSIRIIASDDNKISLNSMVNNSVVSKGDHQWDNGIGKGRYYSFFDEGSEGFIDTVDDNSQMSLTKYR</sequence>
<dbReference type="PANTHER" id="PTHR22990:SF15">
    <property type="entry name" value="F-BOX ONLY PROTEIN 10"/>
    <property type="match status" value="1"/>
</dbReference>
<accession>A0A9E4ZEV2</accession>
<dbReference type="RefSeq" id="WP_250867262.1">
    <property type="nucleotide sequence ID" value="NZ_JAGSOI010000006.1"/>
</dbReference>
<dbReference type="InterPro" id="IPR012334">
    <property type="entry name" value="Pectin_lyas_fold"/>
</dbReference>
<dbReference type="SMART" id="SM00710">
    <property type="entry name" value="PbH1"/>
    <property type="match status" value="3"/>
</dbReference>
<dbReference type="Pfam" id="PF05048">
    <property type="entry name" value="NosD"/>
    <property type="match status" value="1"/>
</dbReference>
<reference evidence="5" key="1">
    <citation type="journal article" date="2021" name="mSystems">
        <title>Bacteria and Archaea Synergistically Convert Glycine Betaine to Biogenic Methane in the Formosa Cold Seep of the South China Sea.</title>
        <authorList>
            <person name="Li L."/>
            <person name="Zhang W."/>
            <person name="Zhang S."/>
            <person name="Song L."/>
            <person name="Sun Q."/>
            <person name="Zhang H."/>
            <person name="Xiang H."/>
            <person name="Dong X."/>
        </authorList>
    </citation>
    <scope>NUCLEOTIDE SEQUENCE</scope>
    <source>
        <strain evidence="5">LLY</strain>
    </source>
</reference>
<dbReference type="NCBIfam" id="TIGR03804">
    <property type="entry name" value="para_beta_helix"/>
    <property type="match status" value="2"/>
</dbReference>
<comment type="caution">
    <text evidence="5">The sequence shown here is derived from an EMBL/GenBank/DDBJ whole genome shotgun (WGS) entry which is preliminary data.</text>
</comment>
<dbReference type="Gene3D" id="2.160.20.10">
    <property type="entry name" value="Single-stranded right-handed beta-helix, Pectin lyase-like"/>
    <property type="match status" value="2"/>
</dbReference>
<evidence type="ECO:0000256" key="1">
    <source>
        <dbReference type="ARBA" id="ARBA00004906"/>
    </source>
</evidence>
<dbReference type="InterPro" id="IPR022441">
    <property type="entry name" value="Para_beta_helix_rpt-2"/>
</dbReference>
<evidence type="ECO:0000313" key="5">
    <source>
        <dbReference type="EMBL" id="MCM1985889.1"/>
    </source>
</evidence>
<dbReference type="InterPro" id="IPR007742">
    <property type="entry name" value="NosD_dom"/>
</dbReference>
<dbReference type="InterPro" id="IPR006626">
    <property type="entry name" value="PbH1"/>
</dbReference>
<keyword evidence="3" id="KW-0833">Ubl conjugation pathway</keyword>
<feature type="domain" description="Periplasmic copper-binding protein NosD beta helix" evidence="4">
    <location>
        <begin position="28"/>
        <end position="181"/>
    </location>
</feature>
<dbReference type="EMBL" id="JAGSOI010000006">
    <property type="protein sequence ID" value="MCM1985889.1"/>
    <property type="molecule type" value="Genomic_DNA"/>
</dbReference>
<protein>
    <submittedName>
        <fullName evidence="5">Right-handed parallel beta-helix repeat-containing protein</fullName>
    </submittedName>
</protein>
<evidence type="ECO:0000256" key="3">
    <source>
        <dbReference type="ARBA" id="ARBA00022786"/>
    </source>
</evidence>
<dbReference type="InterPro" id="IPR051550">
    <property type="entry name" value="SCF-Subunits/Alg-Epimerases"/>
</dbReference>
<keyword evidence="2" id="KW-0677">Repeat</keyword>
<organism evidence="5 6">
    <name type="scientific">Methanococcoides seepicolus</name>
    <dbReference type="NCBI Taxonomy" id="2828780"/>
    <lineage>
        <taxon>Archaea</taxon>
        <taxon>Methanobacteriati</taxon>
        <taxon>Methanobacteriota</taxon>
        <taxon>Stenosarchaea group</taxon>
        <taxon>Methanomicrobia</taxon>
        <taxon>Methanosarcinales</taxon>
        <taxon>Methanosarcinaceae</taxon>
        <taxon>Methanococcoides</taxon>
    </lineage>
</organism>
<evidence type="ECO:0000313" key="6">
    <source>
        <dbReference type="Proteomes" id="UP001056766"/>
    </source>
</evidence>
<evidence type="ECO:0000256" key="2">
    <source>
        <dbReference type="ARBA" id="ARBA00022737"/>
    </source>
</evidence>
<gene>
    <name evidence="5" type="ORF">KDK67_02490</name>
</gene>
<reference evidence="5" key="2">
    <citation type="submission" date="2021-04" db="EMBL/GenBank/DDBJ databases">
        <authorList>
            <person name="Dong X."/>
        </authorList>
    </citation>
    <scope>NUCLEOTIDE SEQUENCE</scope>
    <source>
        <strain evidence="5">LLY</strain>
    </source>
</reference>
<comment type="pathway">
    <text evidence="1">Protein modification; protein ubiquitination.</text>
</comment>
<keyword evidence="6" id="KW-1185">Reference proteome</keyword>
<dbReference type="PANTHER" id="PTHR22990">
    <property type="entry name" value="F-BOX ONLY PROTEIN"/>
    <property type="match status" value="1"/>
</dbReference>